<dbReference type="AlphaFoldDB" id="A0A131Y8U6"/>
<dbReference type="PANTHER" id="PTHR45011">
    <property type="entry name" value="DAP3-BINDING CELL DEATH ENHANCER 1"/>
    <property type="match status" value="1"/>
</dbReference>
<proteinExistence type="evidence at transcript level"/>
<dbReference type="Gene3D" id="1.25.40.10">
    <property type="entry name" value="Tetratricopeptide repeat domain"/>
    <property type="match status" value="1"/>
</dbReference>
<feature type="region of interest" description="Disordered" evidence="1">
    <location>
        <begin position="15"/>
        <end position="50"/>
    </location>
</feature>
<sequence>MWRHNLRAFARWGLRQRPPGQQAEHAERLVASPAEDRRGDRDDRRKETCHEEGRCFTRRPECRFAEAVGWVGLAVGLNVQLHSRLWRNDKKGRPEETSRKAGLCGLLQSVVFRLASASPAVKSVLPESGAAAESASPRSPDEEMSSALREYLSLLEECEAARLLARGDAAGSIACFQRAPDSARAHFNLGICYQDGRGGLVPDRKKALEHYREAALRGHPMATYNLGLLLHQQEDHRGLQLLQTAADLGVAQAQAYVGYVRLQEGRFSEAVGLLSRAAQAQDADALFYLGLCSERGLGVPRDPGHALHHYSRAAHGGHAGAREAIARLAPEPTKAAWGDALLAGPQLCPAQ</sequence>
<feature type="compositionally biased region" description="Basic and acidic residues" evidence="1">
    <location>
        <begin position="24"/>
        <end position="50"/>
    </location>
</feature>
<dbReference type="InterPro" id="IPR011990">
    <property type="entry name" value="TPR-like_helical_dom_sf"/>
</dbReference>
<organism evidence="2">
    <name type="scientific">Ixodes ricinus</name>
    <name type="common">Common tick</name>
    <name type="synonym">Acarus ricinus</name>
    <dbReference type="NCBI Taxonomy" id="34613"/>
    <lineage>
        <taxon>Eukaryota</taxon>
        <taxon>Metazoa</taxon>
        <taxon>Ecdysozoa</taxon>
        <taxon>Arthropoda</taxon>
        <taxon>Chelicerata</taxon>
        <taxon>Arachnida</taxon>
        <taxon>Acari</taxon>
        <taxon>Parasitiformes</taxon>
        <taxon>Ixodida</taxon>
        <taxon>Ixodoidea</taxon>
        <taxon>Ixodidae</taxon>
        <taxon>Ixodinae</taxon>
        <taxon>Ixodes</taxon>
    </lineage>
</organism>
<evidence type="ECO:0000256" key="1">
    <source>
        <dbReference type="SAM" id="MobiDB-lite"/>
    </source>
</evidence>
<evidence type="ECO:0000313" key="2">
    <source>
        <dbReference type="EMBL" id="JAP75257.1"/>
    </source>
</evidence>
<dbReference type="PANTHER" id="PTHR45011:SF1">
    <property type="entry name" value="DAP3-BINDING CELL DEATH ENHANCER 1"/>
    <property type="match status" value="1"/>
</dbReference>
<protein>
    <submittedName>
        <fullName evidence="2">Putative death ligand signal enhancer</fullName>
    </submittedName>
</protein>
<name>A0A131Y8U6_IXORI</name>
<dbReference type="InterPro" id="IPR006597">
    <property type="entry name" value="Sel1-like"/>
</dbReference>
<accession>A0A131Y8U6</accession>
<dbReference type="Pfam" id="PF08238">
    <property type="entry name" value="Sel1"/>
    <property type="match status" value="3"/>
</dbReference>
<dbReference type="SMART" id="SM00671">
    <property type="entry name" value="SEL1"/>
    <property type="match status" value="3"/>
</dbReference>
<dbReference type="SUPFAM" id="SSF81901">
    <property type="entry name" value="HCP-like"/>
    <property type="match status" value="1"/>
</dbReference>
<dbReference type="InterPro" id="IPR052748">
    <property type="entry name" value="ISR_Activator"/>
</dbReference>
<reference evidence="2" key="1">
    <citation type="submission" date="2016-02" db="EMBL/GenBank/DDBJ databases">
        <title>RNAseq analyses of the midgut from blood- or serum-fed Ixodes ricinus ticks.</title>
        <authorList>
            <person name="Perner J."/>
            <person name="Provaznik J."/>
            <person name="Schrenkova J."/>
            <person name="Urbanova V."/>
            <person name="Ribeiro J.M."/>
            <person name="Kopacek P."/>
        </authorList>
    </citation>
    <scope>NUCLEOTIDE SEQUENCE</scope>
    <source>
        <tissue evidence="2">Gut</tissue>
    </source>
</reference>
<dbReference type="EMBL" id="GEFM01000539">
    <property type="protein sequence ID" value="JAP75257.1"/>
    <property type="molecule type" value="mRNA"/>
</dbReference>